<dbReference type="GO" id="GO:0000287">
    <property type="term" value="F:magnesium ion binding"/>
    <property type="evidence" value="ECO:0007669"/>
    <property type="project" value="InterPro"/>
</dbReference>
<evidence type="ECO:0000256" key="4">
    <source>
        <dbReference type="ARBA" id="ARBA00023080"/>
    </source>
</evidence>
<reference evidence="6" key="1">
    <citation type="submission" date="2018-05" db="EMBL/GenBank/DDBJ databases">
        <authorList>
            <person name="Lanie J.A."/>
            <person name="Ng W.-L."/>
            <person name="Kazmierczak K.M."/>
            <person name="Andrzejewski T.M."/>
            <person name="Davidsen T.M."/>
            <person name="Wayne K.J."/>
            <person name="Tettelin H."/>
            <person name="Glass J.I."/>
            <person name="Rusch D."/>
            <person name="Podicherti R."/>
            <person name="Tsui H.-C.T."/>
            <person name="Winkler M.E."/>
        </authorList>
    </citation>
    <scope>NUCLEOTIDE SEQUENCE</scope>
</reference>
<evidence type="ECO:0000313" key="6">
    <source>
        <dbReference type="EMBL" id="SVA69750.1"/>
    </source>
</evidence>
<dbReference type="Gene3D" id="2.70.40.10">
    <property type="match status" value="1"/>
</dbReference>
<evidence type="ECO:0000259" key="5">
    <source>
        <dbReference type="Pfam" id="PF00692"/>
    </source>
</evidence>
<dbReference type="InterPro" id="IPR008181">
    <property type="entry name" value="dUTPase"/>
</dbReference>
<dbReference type="Pfam" id="PF00692">
    <property type="entry name" value="dUTPase"/>
    <property type="match status" value="1"/>
</dbReference>
<dbReference type="InterPro" id="IPR036157">
    <property type="entry name" value="dUTPase-like_sf"/>
</dbReference>
<dbReference type="EC" id="3.6.1.23" evidence="2"/>
<accession>A0A381XYN7</accession>
<comment type="similarity">
    <text evidence="1">Belongs to the dUTPase family.</text>
</comment>
<dbReference type="CDD" id="cd07557">
    <property type="entry name" value="trimeric_dUTPase"/>
    <property type="match status" value="1"/>
</dbReference>
<dbReference type="GO" id="GO:0004170">
    <property type="term" value="F:dUTP diphosphatase activity"/>
    <property type="evidence" value="ECO:0007669"/>
    <property type="project" value="UniProtKB-EC"/>
</dbReference>
<organism evidence="6">
    <name type="scientific">marine metagenome</name>
    <dbReference type="NCBI Taxonomy" id="408172"/>
    <lineage>
        <taxon>unclassified sequences</taxon>
        <taxon>metagenomes</taxon>
        <taxon>ecological metagenomes</taxon>
    </lineage>
</organism>
<dbReference type="GO" id="GO:0046081">
    <property type="term" value="P:dUTP catabolic process"/>
    <property type="evidence" value="ECO:0007669"/>
    <property type="project" value="InterPro"/>
</dbReference>
<sequence length="148" mass="16224">MSSKPLLKICCHFEGMPVPSRGYQTDAGIDLTAMAVEQKSHGVFLFDSGISIQISDGYYVDIVPRSSIIKTDFHMANSFGVIDPDYRGRILIPFRYIGQGDGMQSAESLLKQRIAQMLVRKLEPCSIEVVDSLEDTTRGIGGFGSTGQ</sequence>
<gene>
    <name evidence="6" type="ORF">METZ01_LOCUS122604</name>
</gene>
<dbReference type="PANTHER" id="PTHR11241">
    <property type="entry name" value="DEOXYURIDINE 5'-TRIPHOSPHATE NUCLEOTIDOHYDROLASE"/>
    <property type="match status" value="1"/>
</dbReference>
<dbReference type="PANTHER" id="PTHR11241:SF0">
    <property type="entry name" value="DEOXYURIDINE 5'-TRIPHOSPHATE NUCLEOTIDOHYDROLASE"/>
    <property type="match status" value="1"/>
</dbReference>
<dbReference type="EMBL" id="UINC01016822">
    <property type="protein sequence ID" value="SVA69750.1"/>
    <property type="molecule type" value="Genomic_DNA"/>
</dbReference>
<keyword evidence="4" id="KW-0546">Nucleotide metabolism</keyword>
<dbReference type="InterPro" id="IPR033704">
    <property type="entry name" value="dUTPase_trimeric"/>
</dbReference>
<name>A0A381XYN7_9ZZZZ</name>
<proteinExistence type="inferred from homology"/>
<keyword evidence="3" id="KW-0378">Hydrolase</keyword>
<dbReference type="GO" id="GO:0006226">
    <property type="term" value="P:dUMP biosynthetic process"/>
    <property type="evidence" value="ECO:0007669"/>
    <property type="project" value="InterPro"/>
</dbReference>
<evidence type="ECO:0000256" key="3">
    <source>
        <dbReference type="ARBA" id="ARBA00022801"/>
    </source>
</evidence>
<dbReference type="AlphaFoldDB" id="A0A381XYN7"/>
<dbReference type="SUPFAM" id="SSF51283">
    <property type="entry name" value="dUTPase-like"/>
    <property type="match status" value="1"/>
</dbReference>
<protein>
    <recommendedName>
        <fullName evidence="2">dUTP diphosphatase</fullName>
        <ecNumber evidence="2">3.6.1.23</ecNumber>
    </recommendedName>
</protein>
<feature type="domain" description="dUTPase-like" evidence="5">
    <location>
        <begin position="17"/>
        <end position="147"/>
    </location>
</feature>
<evidence type="ECO:0000256" key="2">
    <source>
        <dbReference type="ARBA" id="ARBA00012379"/>
    </source>
</evidence>
<dbReference type="InterPro" id="IPR029054">
    <property type="entry name" value="dUTPase-like"/>
</dbReference>
<evidence type="ECO:0000256" key="1">
    <source>
        <dbReference type="ARBA" id="ARBA00006581"/>
    </source>
</evidence>